<accession>A0A3D4VAB6</accession>
<dbReference type="GO" id="GO:0004803">
    <property type="term" value="F:transposase activity"/>
    <property type="evidence" value="ECO:0007669"/>
    <property type="project" value="InterPro"/>
</dbReference>
<gene>
    <name evidence="2" type="ORF">DGD08_12675</name>
</gene>
<name>A0A3D4VAB6_9BACT</name>
<feature type="coiled-coil region" evidence="1">
    <location>
        <begin position="66"/>
        <end position="93"/>
    </location>
</feature>
<dbReference type="PANTHER" id="PTHR33215">
    <property type="entry name" value="PROTEIN DISTAL ANTENNA"/>
    <property type="match status" value="1"/>
</dbReference>
<sequence length="102" mass="11660">MSKRGKTHRQFTAEYKAAAVQRVREELLRGRSQSDVARALGLNNGMLSRWRREADEATPASAEAPSESLEAEVRRLRREVETLRQERDFAKKAAAYFARDVP</sequence>
<dbReference type="EMBL" id="DPIY01000010">
    <property type="protein sequence ID" value="HCT58051.1"/>
    <property type="molecule type" value="Genomic_DNA"/>
</dbReference>
<organism evidence="2 3">
    <name type="scientific">Gemmatimonas aurantiaca</name>
    <dbReference type="NCBI Taxonomy" id="173480"/>
    <lineage>
        <taxon>Bacteria</taxon>
        <taxon>Pseudomonadati</taxon>
        <taxon>Gemmatimonadota</taxon>
        <taxon>Gemmatimonadia</taxon>
        <taxon>Gemmatimonadales</taxon>
        <taxon>Gemmatimonadaceae</taxon>
        <taxon>Gemmatimonas</taxon>
    </lineage>
</organism>
<comment type="caution">
    <text evidence="2">The sequence shown here is derived from an EMBL/GenBank/DDBJ whole genome shotgun (WGS) entry which is preliminary data.</text>
</comment>
<dbReference type="InterPro" id="IPR002514">
    <property type="entry name" value="Transposase_8"/>
</dbReference>
<dbReference type="InterPro" id="IPR009057">
    <property type="entry name" value="Homeodomain-like_sf"/>
</dbReference>
<dbReference type="SUPFAM" id="SSF46689">
    <property type="entry name" value="Homeodomain-like"/>
    <property type="match status" value="1"/>
</dbReference>
<dbReference type="Pfam" id="PF01527">
    <property type="entry name" value="HTH_Tnp_1"/>
    <property type="match status" value="1"/>
</dbReference>
<keyword evidence="1" id="KW-0175">Coiled coil</keyword>
<evidence type="ECO:0008006" key="4">
    <source>
        <dbReference type="Google" id="ProtNLM"/>
    </source>
</evidence>
<protein>
    <recommendedName>
        <fullName evidence="4">Transposase</fullName>
    </recommendedName>
</protein>
<dbReference type="GO" id="GO:0006313">
    <property type="term" value="P:DNA transposition"/>
    <property type="evidence" value="ECO:0007669"/>
    <property type="project" value="InterPro"/>
</dbReference>
<evidence type="ECO:0000256" key="1">
    <source>
        <dbReference type="SAM" id="Coils"/>
    </source>
</evidence>
<dbReference type="PANTHER" id="PTHR33215:SF13">
    <property type="entry name" value="PROTEIN DISTAL ANTENNA"/>
    <property type="match status" value="1"/>
</dbReference>
<dbReference type="InterPro" id="IPR051839">
    <property type="entry name" value="RD_transcriptional_regulator"/>
</dbReference>
<reference evidence="2 3" key="1">
    <citation type="journal article" date="2018" name="Nat. Biotechnol.">
        <title>A standardized bacterial taxonomy based on genome phylogeny substantially revises the tree of life.</title>
        <authorList>
            <person name="Parks D.H."/>
            <person name="Chuvochina M."/>
            <person name="Waite D.W."/>
            <person name="Rinke C."/>
            <person name="Skarshewski A."/>
            <person name="Chaumeil P.A."/>
            <person name="Hugenholtz P."/>
        </authorList>
    </citation>
    <scope>NUCLEOTIDE SEQUENCE [LARGE SCALE GENOMIC DNA]</scope>
    <source>
        <strain evidence="2">UBA8844</strain>
    </source>
</reference>
<dbReference type="Gene3D" id="1.10.10.60">
    <property type="entry name" value="Homeodomain-like"/>
    <property type="match status" value="1"/>
</dbReference>
<dbReference type="AlphaFoldDB" id="A0A3D4VAB6"/>
<dbReference type="GO" id="GO:0003677">
    <property type="term" value="F:DNA binding"/>
    <property type="evidence" value="ECO:0007669"/>
    <property type="project" value="InterPro"/>
</dbReference>
<evidence type="ECO:0000313" key="2">
    <source>
        <dbReference type="EMBL" id="HCT58051.1"/>
    </source>
</evidence>
<evidence type="ECO:0000313" key="3">
    <source>
        <dbReference type="Proteomes" id="UP000264071"/>
    </source>
</evidence>
<dbReference type="Proteomes" id="UP000264071">
    <property type="component" value="Unassembled WGS sequence"/>
</dbReference>
<dbReference type="OMA" id="YFAAQQH"/>
<proteinExistence type="predicted"/>